<gene>
    <name evidence="1" type="ORF">Patl1_24257</name>
</gene>
<accession>A0ACC0ZXP1</accession>
<proteinExistence type="predicted"/>
<reference evidence="2" key="1">
    <citation type="journal article" date="2023" name="G3 (Bethesda)">
        <title>Genome assembly and association tests identify interacting loci associated with vigor, precocity, and sex in interspecific pistachio rootstocks.</title>
        <authorList>
            <person name="Palmer W."/>
            <person name="Jacygrad E."/>
            <person name="Sagayaradj S."/>
            <person name="Cavanaugh K."/>
            <person name="Han R."/>
            <person name="Bertier L."/>
            <person name="Beede B."/>
            <person name="Kafkas S."/>
            <person name="Golino D."/>
            <person name="Preece J."/>
            <person name="Michelmore R."/>
        </authorList>
    </citation>
    <scope>NUCLEOTIDE SEQUENCE [LARGE SCALE GENOMIC DNA]</scope>
</reference>
<comment type="caution">
    <text evidence="1">The sequence shown here is derived from an EMBL/GenBank/DDBJ whole genome shotgun (WGS) entry which is preliminary data.</text>
</comment>
<organism evidence="1 2">
    <name type="scientific">Pistacia atlantica</name>
    <dbReference type="NCBI Taxonomy" id="434234"/>
    <lineage>
        <taxon>Eukaryota</taxon>
        <taxon>Viridiplantae</taxon>
        <taxon>Streptophyta</taxon>
        <taxon>Embryophyta</taxon>
        <taxon>Tracheophyta</taxon>
        <taxon>Spermatophyta</taxon>
        <taxon>Magnoliopsida</taxon>
        <taxon>eudicotyledons</taxon>
        <taxon>Gunneridae</taxon>
        <taxon>Pentapetalae</taxon>
        <taxon>rosids</taxon>
        <taxon>malvids</taxon>
        <taxon>Sapindales</taxon>
        <taxon>Anacardiaceae</taxon>
        <taxon>Pistacia</taxon>
    </lineage>
</organism>
<evidence type="ECO:0000313" key="1">
    <source>
        <dbReference type="EMBL" id="KAJ0078878.1"/>
    </source>
</evidence>
<evidence type="ECO:0000313" key="2">
    <source>
        <dbReference type="Proteomes" id="UP001164250"/>
    </source>
</evidence>
<sequence>MTPVKSALVSGCLALVYSEFQVSRIDHLCPLPFILRTLSKSSDGPACSNRRHSSCSRICSQGSAKLVPNDVDRLQEDQKLKIGVVFDWALGDRWIQCDLKNFGQAEDRCSGRDSMSQ</sequence>
<keyword evidence="2" id="KW-1185">Reference proteome</keyword>
<dbReference type="EMBL" id="CM047909">
    <property type="protein sequence ID" value="KAJ0078878.1"/>
    <property type="molecule type" value="Genomic_DNA"/>
</dbReference>
<name>A0ACC0ZXP1_9ROSI</name>
<dbReference type="Proteomes" id="UP001164250">
    <property type="component" value="Chromosome 13"/>
</dbReference>
<protein>
    <submittedName>
        <fullName evidence="1">Uncharacterized protein</fullName>
    </submittedName>
</protein>